<sequence length="103" mass="11760">MSRISEGTYRLTIKCPDGNNFPSKFIITIVNSRIKNRICNFGYQCKNKVVFIETIFQVICDVFENATINEISNHPTIGYKLSMIIINKNSGNSYSIANMERIT</sequence>
<organism evidence="1">
    <name type="scientific">viral metagenome</name>
    <dbReference type="NCBI Taxonomy" id="1070528"/>
    <lineage>
        <taxon>unclassified sequences</taxon>
        <taxon>metagenomes</taxon>
        <taxon>organismal metagenomes</taxon>
    </lineage>
</organism>
<name>A0A6C0BCQ7_9ZZZZ</name>
<dbReference type="AlphaFoldDB" id="A0A6C0BCQ7"/>
<proteinExistence type="predicted"/>
<accession>A0A6C0BCQ7</accession>
<dbReference type="EMBL" id="MN739124">
    <property type="protein sequence ID" value="QHS90047.1"/>
    <property type="molecule type" value="Genomic_DNA"/>
</dbReference>
<evidence type="ECO:0000313" key="1">
    <source>
        <dbReference type="EMBL" id="QHS90047.1"/>
    </source>
</evidence>
<reference evidence="1" key="1">
    <citation type="journal article" date="2020" name="Nature">
        <title>Giant virus diversity and host interactions through global metagenomics.</title>
        <authorList>
            <person name="Schulz F."/>
            <person name="Roux S."/>
            <person name="Paez-Espino D."/>
            <person name="Jungbluth S."/>
            <person name="Walsh D.A."/>
            <person name="Denef V.J."/>
            <person name="McMahon K.D."/>
            <person name="Konstantinidis K.T."/>
            <person name="Eloe-Fadrosh E.A."/>
            <person name="Kyrpides N.C."/>
            <person name="Woyke T."/>
        </authorList>
    </citation>
    <scope>NUCLEOTIDE SEQUENCE</scope>
    <source>
        <strain evidence="1">GVMAG-M-3300010160-4</strain>
    </source>
</reference>
<protein>
    <submittedName>
        <fullName evidence="1">Uncharacterized protein</fullName>
    </submittedName>
</protein>